<dbReference type="Proteomes" id="UP001152562">
    <property type="component" value="Unassembled WGS sequence"/>
</dbReference>
<dbReference type="AlphaFoldDB" id="A0A9P0T3X8"/>
<organism evidence="1 2">
    <name type="scientific">Pieris brassicae</name>
    <name type="common">White butterfly</name>
    <name type="synonym">Large white butterfly</name>
    <dbReference type="NCBI Taxonomy" id="7116"/>
    <lineage>
        <taxon>Eukaryota</taxon>
        <taxon>Metazoa</taxon>
        <taxon>Ecdysozoa</taxon>
        <taxon>Arthropoda</taxon>
        <taxon>Hexapoda</taxon>
        <taxon>Insecta</taxon>
        <taxon>Pterygota</taxon>
        <taxon>Neoptera</taxon>
        <taxon>Endopterygota</taxon>
        <taxon>Lepidoptera</taxon>
        <taxon>Glossata</taxon>
        <taxon>Ditrysia</taxon>
        <taxon>Papilionoidea</taxon>
        <taxon>Pieridae</taxon>
        <taxon>Pierinae</taxon>
        <taxon>Pieris</taxon>
    </lineage>
</organism>
<comment type="caution">
    <text evidence="1">The sequence shown here is derived from an EMBL/GenBank/DDBJ whole genome shotgun (WGS) entry which is preliminary data.</text>
</comment>
<sequence>MKPYENTFGLSNLTALNVFIPSAGQRHLWLMISLDSAPLPHPGRGAARYAPMTRSLVKHAQPPACRKFIFG</sequence>
<evidence type="ECO:0000313" key="1">
    <source>
        <dbReference type="EMBL" id="CAH3993894.1"/>
    </source>
</evidence>
<reference evidence="1" key="1">
    <citation type="submission" date="2022-05" db="EMBL/GenBank/DDBJ databases">
        <authorList>
            <person name="Okamura Y."/>
        </authorList>
    </citation>
    <scope>NUCLEOTIDE SEQUENCE</scope>
</reference>
<evidence type="ECO:0000313" key="2">
    <source>
        <dbReference type="Proteomes" id="UP001152562"/>
    </source>
</evidence>
<protein>
    <submittedName>
        <fullName evidence="1">Uncharacterized protein</fullName>
    </submittedName>
</protein>
<name>A0A9P0T3X8_PIEBR</name>
<keyword evidence="2" id="KW-1185">Reference proteome</keyword>
<proteinExistence type="predicted"/>
<dbReference type="EMBL" id="CALOZG010000003">
    <property type="protein sequence ID" value="CAH3993894.1"/>
    <property type="molecule type" value="Genomic_DNA"/>
</dbReference>
<gene>
    <name evidence="1" type="ORF">PIBRA_LOCUS2275</name>
</gene>
<accession>A0A9P0T3X8</accession>